<evidence type="ECO:0000313" key="3">
    <source>
        <dbReference type="Proteomes" id="UP001596512"/>
    </source>
</evidence>
<proteinExistence type="predicted"/>
<dbReference type="CDD" id="cd11614">
    <property type="entry name" value="SAF_CpaB_FlgA_like"/>
    <property type="match status" value="1"/>
</dbReference>
<feature type="domain" description="SAF" evidence="1">
    <location>
        <begin position="3"/>
        <end position="49"/>
    </location>
</feature>
<keyword evidence="3" id="KW-1185">Reference proteome</keyword>
<gene>
    <name evidence="2" type="ORF">ACFQV2_03735</name>
</gene>
<organism evidence="2 3">
    <name type="scientific">Actinokineospora soli</name>
    <dbReference type="NCBI Taxonomy" id="1048753"/>
    <lineage>
        <taxon>Bacteria</taxon>
        <taxon>Bacillati</taxon>
        <taxon>Actinomycetota</taxon>
        <taxon>Actinomycetes</taxon>
        <taxon>Pseudonocardiales</taxon>
        <taxon>Pseudonocardiaceae</taxon>
        <taxon>Actinokineospora</taxon>
    </lineage>
</organism>
<dbReference type="Pfam" id="PF08666">
    <property type="entry name" value="SAF"/>
    <property type="match status" value="1"/>
</dbReference>
<dbReference type="Proteomes" id="UP001596512">
    <property type="component" value="Unassembled WGS sequence"/>
</dbReference>
<name>A0ABW2THA8_9PSEU</name>
<sequence>MALSAADVRVARMPPDLVPSAALAEPSAVESAVLASAASPGEPITRTRLLGAEHTRLVAGPDHSAVPLRLSDPGVASLLSPGARVDVVAADPHEVVARSAVVLAVRAEGSARDGPVVLLALQGDSATRVASVALERPVGVTLR</sequence>
<evidence type="ECO:0000313" key="2">
    <source>
        <dbReference type="EMBL" id="MFC7612886.1"/>
    </source>
</evidence>
<accession>A0ABW2THA8</accession>
<protein>
    <submittedName>
        <fullName evidence="2">SAF domain-containing protein</fullName>
    </submittedName>
</protein>
<comment type="caution">
    <text evidence="2">The sequence shown here is derived from an EMBL/GenBank/DDBJ whole genome shotgun (WGS) entry which is preliminary data.</text>
</comment>
<dbReference type="InterPro" id="IPR013974">
    <property type="entry name" value="SAF"/>
</dbReference>
<dbReference type="EMBL" id="JBHTEY010000004">
    <property type="protein sequence ID" value="MFC7612886.1"/>
    <property type="molecule type" value="Genomic_DNA"/>
</dbReference>
<evidence type="ECO:0000259" key="1">
    <source>
        <dbReference type="Pfam" id="PF08666"/>
    </source>
</evidence>
<reference evidence="3" key="1">
    <citation type="journal article" date="2019" name="Int. J. Syst. Evol. Microbiol.">
        <title>The Global Catalogue of Microorganisms (GCM) 10K type strain sequencing project: providing services to taxonomists for standard genome sequencing and annotation.</title>
        <authorList>
            <consortium name="The Broad Institute Genomics Platform"/>
            <consortium name="The Broad Institute Genome Sequencing Center for Infectious Disease"/>
            <person name="Wu L."/>
            <person name="Ma J."/>
        </authorList>
    </citation>
    <scope>NUCLEOTIDE SEQUENCE [LARGE SCALE GENOMIC DNA]</scope>
    <source>
        <strain evidence="3">JCM 17695</strain>
    </source>
</reference>